<sequence>MTMFSSSNTFRAADLGCATGPNILLAVQNMIDAVKHSHELPEFQVFFNDQTSNDFNLLFTSLPPERRYFAAGVPGSFRSQLFPRASLHFVHSSYAIQILSTLPKEAVDKSSPAWNKGRIHYSNSAPEAVDAYEAQFAVDMKSFLEPRAEEIVHDGLMAFIVPGHPTGTPHSEAFFNKTLEILGSCLVDMANMGKISYEKVDLFNLPAYLASPHEMDAAVKQNGSFSVEIMEYLHQEKQQPEALASTKRAGFEGILKEHFGFGEEILGRLYHLVCKKFGQQSSTFLESPGDAMNLFVFLKRI</sequence>
<dbReference type="SUPFAM" id="SSF53335">
    <property type="entry name" value="S-adenosyl-L-methionine-dependent methyltransferases"/>
    <property type="match status" value="1"/>
</dbReference>
<gene>
    <name evidence="5" type="ORF">PanWU01x14_372250</name>
</gene>
<evidence type="ECO:0000256" key="1">
    <source>
        <dbReference type="ARBA" id="ARBA00022603"/>
    </source>
</evidence>
<dbReference type="PANTHER" id="PTHR31009">
    <property type="entry name" value="S-ADENOSYL-L-METHIONINE:CARBOXYL METHYLTRANSFERASE FAMILY PROTEIN"/>
    <property type="match status" value="1"/>
</dbReference>
<organism evidence="5 6">
    <name type="scientific">Parasponia andersonii</name>
    <name type="common">Sponia andersonii</name>
    <dbReference type="NCBI Taxonomy" id="3476"/>
    <lineage>
        <taxon>Eukaryota</taxon>
        <taxon>Viridiplantae</taxon>
        <taxon>Streptophyta</taxon>
        <taxon>Embryophyta</taxon>
        <taxon>Tracheophyta</taxon>
        <taxon>Spermatophyta</taxon>
        <taxon>Magnoliopsida</taxon>
        <taxon>eudicotyledons</taxon>
        <taxon>Gunneridae</taxon>
        <taxon>Pentapetalae</taxon>
        <taxon>rosids</taxon>
        <taxon>fabids</taxon>
        <taxon>Rosales</taxon>
        <taxon>Cannabaceae</taxon>
        <taxon>Parasponia</taxon>
    </lineage>
</organism>
<evidence type="ECO:0000313" key="5">
    <source>
        <dbReference type="EMBL" id="PON31139.1"/>
    </source>
</evidence>
<evidence type="ECO:0000256" key="4">
    <source>
        <dbReference type="ARBA" id="ARBA00022842"/>
    </source>
</evidence>
<dbReference type="InterPro" id="IPR005299">
    <property type="entry name" value="MeTrfase_7"/>
</dbReference>
<dbReference type="OrthoDB" id="1180137at2759"/>
<dbReference type="Gene3D" id="1.10.1200.270">
    <property type="entry name" value="Methyltransferase, alpha-helical capping domain"/>
    <property type="match status" value="1"/>
</dbReference>
<evidence type="ECO:0000256" key="3">
    <source>
        <dbReference type="ARBA" id="ARBA00022723"/>
    </source>
</evidence>
<protein>
    <submittedName>
        <fullName evidence="5">SAM dependent carboxyl methyltransferase</fullName>
    </submittedName>
</protein>
<dbReference type="GO" id="GO:0032259">
    <property type="term" value="P:methylation"/>
    <property type="evidence" value="ECO:0007669"/>
    <property type="project" value="UniProtKB-KW"/>
</dbReference>
<keyword evidence="1 5" id="KW-0489">Methyltransferase</keyword>
<dbReference type="EMBL" id="JXTB01001546">
    <property type="protein sequence ID" value="PON31139.1"/>
    <property type="molecule type" value="Genomic_DNA"/>
</dbReference>
<evidence type="ECO:0000313" key="6">
    <source>
        <dbReference type="Proteomes" id="UP000237105"/>
    </source>
</evidence>
<reference evidence="6" key="1">
    <citation type="submission" date="2016-06" db="EMBL/GenBank/DDBJ databases">
        <title>Parallel loss of symbiosis genes in relatives of nitrogen-fixing non-legume Parasponia.</title>
        <authorList>
            <person name="Van Velzen R."/>
            <person name="Holmer R."/>
            <person name="Bu F."/>
            <person name="Rutten L."/>
            <person name="Van Zeijl A."/>
            <person name="Liu W."/>
            <person name="Santuari L."/>
            <person name="Cao Q."/>
            <person name="Sharma T."/>
            <person name="Shen D."/>
            <person name="Roswanjaya Y."/>
            <person name="Wardhani T."/>
            <person name="Kalhor M.S."/>
            <person name="Jansen J."/>
            <person name="Van den Hoogen J."/>
            <person name="Gungor B."/>
            <person name="Hartog M."/>
            <person name="Hontelez J."/>
            <person name="Verver J."/>
            <person name="Yang W.-C."/>
            <person name="Schijlen E."/>
            <person name="Repin R."/>
            <person name="Schilthuizen M."/>
            <person name="Schranz E."/>
            <person name="Heidstra R."/>
            <person name="Miyata K."/>
            <person name="Fedorova E."/>
            <person name="Kohlen W."/>
            <person name="Bisseling T."/>
            <person name="Smit S."/>
            <person name="Geurts R."/>
        </authorList>
    </citation>
    <scope>NUCLEOTIDE SEQUENCE [LARGE SCALE GENOMIC DNA]</scope>
    <source>
        <strain evidence="6">cv. WU1-14</strain>
    </source>
</reference>
<keyword evidence="4" id="KW-0460">Magnesium</keyword>
<dbReference type="GO" id="GO:0008168">
    <property type="term" value="F:methyltransferase activity"/>
    <property type="evidence" value="ECO:0007669"/>
    <property type="project" value="UniProtKB-KW"/>
</dbReference>
<evidence type="ECO:0000256" key="2">
    <source>
        <dbReference type="ARBA" id="ARBA00022679"/>
    </source>
</evidence>
<dbReference type="GO" id="GO:0046872">
    <property type="term" value="F:metal ion binding"/>
    <property type="evidence" value="ECO:0007669"/>
    <property type="project" value="UniProtKB-KW"/>
</dbReference>
<comment type="caution">
    <text evidence="5">The sequence shown here is derived from an EMBL/GenBank/DDBJ whole genome shotgun (WGS) entry which is preliminary data.</text>
</comment>
<keyword evidence="6" id="KW-1185">Reference proteome</keyword>
<dbReference type="AlphaFoldDB" id="A0A2P5A3T2"/>
<dbReference type="Gene3D" id="3.40.50.150">
    <property type="entry name" value="Vaccinia Virus protein VP39"/>
    <property type="match status" value="1"/>
</dbReference>
<accession>A0A2P5A3T2</accession>
<keyword evidence="3" id="KW-0479">Metal-binding</keyword>
<dbReference type="Proteomes" id="UP000237105">
    <property type="component" value="Unassembled WGS sequence"/>
</dbReference>
<dbReference type="Pfam" id="PF03492">
    <property type="entry name" value="Methyltransf_7"/>
    <property type="match status" value="1"/>
</dbReference>
<proteinExistence type="predicted"/>
<keyword evidence="2 5" id="KW-0808">Transferase</keyword>
<dbReference type="InterPro" id="IPR042086">
    <property type="entry name" value="MeTrfase_capping"/>
</dbReference>
<dbReference type="InterPro" id="IPR029063">
    <property type="entry name" value="SAM-dependent_MTases_sf"/>
</dbReference>
<name>A0A2P5A3T2_PARAD</name>